<reference evidence="4" key="3">
    <citation type="submission" date="2025-04" db="UniProtKB">
        <authorList>
            <consortium name="RefSeq"/>
        </authorList>
    </citation>
    <scope>IDENTIFICATION</scope>
    <source>
        <strain evidence="4">CBS 781.70</strain>
    </source>
</reference>
<dbReference type="Proteomes" id="UP000504638">
    <property type="component" value="Unplaced"/>
</dbReference>
<gene>
    <name evidence="2 4" type="ORF">P152DRAFT_374446</name>
</gene>
<keyword evidence="3" id="KW-1185">Reference proteome</keyword>
<dbReference type="GeneID" id="54416151"/>
<name>A0A6G1G8V4_9PEZI</name>
<reference evidence="2 4" key="1">
    <citation type="submission" date="2020-01" db="EMBL/GenBank/DDBJ databases">
        <authorList>
            <consortium name="DOE Joint Genome Institute"/>
            <person name="Haridas S."/>
            <person name="Albert R."/>
            <person name="Binder M."/>
            <person name="Bloem J."/>
            <person name="Labutti K."/>
            <person name="Salamov A."/>
            <person name="Andreopoulos B."/>
            <person name="Baker S.E."/>
            <person name="Barry K."/>
            <person name="Bills G."/>
            <person name="Bluhm B.H."/>
            <person name="Cannon C."/>
            <person name="Castanera R."/>
            <person name="Culley D.E."/>
            <person name="Daum C."/>
            <person name="Ezra D."/>
            <person name="Gonzalez J.B."/>
            <person name="Henrissat B."/>
            <person name="Kuo A."/>
            <person name="Liang C."/>
            <person name="Lipzen A."/>
            <person name="Lutzoni F."/>
            <person name="Magnuson J."/>
            <person name="Mondo S."/>
            <person name="Nolan M."/>
            <person name="Ohm R."/>
            <person name="Pangilinan J."/>
            <person name="Park H.-J."/>
            <person name="Ramirez L."/>
            <person name="Alfaro M."/>
            <person name="Sun H."/>
            <person name="Tritt A."/>
            <person name="Yoshinaga Y."/>
            <person name="Zwiers L.-H."/>
            <person name="Turgeon B.G."/>
            <person name="Goodwin S.B."/>
            <person name="Spatafora J.W."/>
            <person name="Crous P.W."/>
            <person name="Grigoriev I.V."/>
        </authorList>
    </citation>
    <scope>NUCLEOTIDE SEQUENCE</scope>
    <source>
        <strain evidence="2 4">CBS 781.70</strain>
    </source>
</reference>
<feature type="compositionally biased region" description="Basic and acidic residues" evidence="1">
    <location>
        <begin position="51"/>
        <end position="71"/>
    </location>
</feature>
<evidence type="ECO:0000256" key="1">
    <source>
        <dbReference type="SAM" id="MobiDB-lite"/>
    </source>
</evidence>
<protein>
    <submittedName>
        <fullName evidence="2 4">Uncharacterized protein</fullName>
    </submittedName>
</protein>
<feature type="non-terminal residue" evidence="2">
    <location>
        <position position="84"/>
    </location>
</feature>
<dbReference type="OrthoDB" id="9999611at2759"/>
<sequence>MSEPNRNPSLVTSHAQYARGMAEATIGQLSGSEAWKATGAQDKVTAMDHMKRAEQQREGENKGFGKPEEVAGKVVGCEGMKEEG</sequence>
<dbReference type="RefSeq" id="XP_033535920.1">
    <property type="nucleotide sequence ID" value="XM_033675581.1"/>
</dbReference>
<evidence type="ECO:0000313" key="3">
    <source>
        <dbReference type="Proteomes" id="UP000504638"/>
    </source>
</evidence>
<evidence type="ECO:0000313" key="2">
    <source>
        <dbReference type="EMBL" id="KAF1814289.1"/>
    </source>
</evidence>
<reference evidence="4" key="2">
    <citation type="submission" date="2020-04" db="EMBL/GenBank/DDBJ databases">
        <authorList>
            <consortium name="NCBI Genome Project"/>
        </authorList>
    </citation>
    <scope>NUCLEOTIDE SEQUENCE</scope>
    <source>
        <strain evidence="4">CBS 781.70</strain>
    </source>
</reference>
<accession>A0A6G1G8V4</accession>
<dbReference type="EMBL" id="ML975153">
    <property type="protein sequence ID" value="KAF1814289.1"/>
    <property type="molecule type" value="Genomic_DNA"/>
</dbReference>
<evidence type="ECO:0000313" key="4">
    <source>
        <dbReference type="RefSeq" id="XP_033535920.1"/>
    </source>
</evidence>
<organism evidence="2">
    <name type="scientific">Eremomyces bilateralis CBS 781.70</name>
    <dbReference type="NCBI Taxonomy" id="1392243"/>
    <lineage>
        <taxon>Eukaryota</taxon>
        <taxon>Fungi</taxon>
        <taxon>Dikarya</taxon>
        <taxon>Ascomycota</taxon>
        <taxon>Pezizomycotina</taxon>
        <taxon>Dothideomycetes</taxon>
        <taxon>Dothideomycetes incertae sedis</taxon>
        <taxon>Eremomycetales</taxon>
        <taxon>Eremomycetaceae</taxon>
        <taxon>Eremomyces</taxon>
    </lineage>
</organism>
<feature type="region of interest" description="Disordered" evidence="1">
    <location>
        <begin position="51"/>
        <end position="84"/>
    </location>
</feature>
<proteinExistence type="predicted"/>
<dbReference type="AlphaFoldDB" id="A0A6G1G8V4"/>